<sequence>MEKVLINHNDSLCYAPLVSAAEKIISKKTHRLMTTLNNDSNEPVVISGVIEYKDRQSHINFAAILVNGQCRVKSTESFTFKLPCITVRQEVFKKWQMKGILNNTTLVLAHSRDAKQIAYLSDASDGSYCLVSRHNQF</sequence>
<dbReference type="EMBL" id="PPSX01000045">
    <property type="protein sequence ID" value="RZQ52654.1"/>
    <property type="molecule type" value="Genomic_DNA"/>
</dbReference>
<dbReference type="AlphaFoldDB" id="A0A4Q7IKH4"/>
<evidence type="ECO:0000313" key="2">
    <source>
        <dbReference type="Proteomes" id="UP000291338"/>
    </source>
</evidence>
<dbReference type="Proteomes" id="UP000291338">
    <property type="component" value="Unassembled WGS sequence"/>
</dbReference>
<evidence type="ECO:0000313" key="1">
    <source>
        <dbReference type="EMBL" id="RZQ52654.1"/>
    </source>
</evidence>
<accession>A0A4Q7IKH4</accession>
<proteinExistence type="predicted"/>
<protein>
    <submittedName>
        <fullName evidence="1">Uncharacterized protein</fullName>
    </submittedName>
</protein>
<reference evidence="1 2" key="1">
    <citation type="submission" date="2018-01" db="EMBL/GenBank/DDBJ databases">
        <title>Co-occurrence of chitin degradation, pigmentation and bioactivity in marine Pseudoalteromonas.</title>
        <authorList>
            <person name="Paulsen S."/>
            <person name="Gram L."/>
            <person name="Machado H."/>
        </authorList>
    </citation>
    <scope>NUCLEOTIDE SEQUENCE [LARGE SCALE GENOMIC DNA]</scope>
    <source>
        <strain evidence="1 2">S3898</strain>
    </source>
</reference>
<organism evidence="1 2">
    <name type="scientific">Pseudoalteromonas phenolica</name>
    <dbReference type="NCBI Taxonomy" id="161398"/>
    <lineage>
        <taxon>Bacteria</taxon>
        <taxon>Pseudomonadati</taxon>
        <taxon>Pseudomonadota</taxon>
        <taxon>Gammaproteobacteria</taxon>
        <taxon>Alteromonadales</taxon>
        <taxon>Pseudoalteromonadaceae</taxon>
        <taxon>Pseudoalteromonas</taxon>
    </lineage>
</organism>
<comment type="caution">
    <text evidence="1">The sequence shown here is derived from an EMBL/GenBank/DDBJ whole genome shotgun (WGS) entry which is preliminary data.</text>
</comment>
<gene>
    <name evidence="1" type="ORF">C1E23_12755</name>
</gene>
<name>A0A4Q7IKH4_9GAMM</name>